<reference evidence="15 16" key="1">
    <citation type="submission" date="2016-10" db="EMBL/GenBank/DDBJ databases">
        <authorList>
            <person name="de Groot N.N."/>
        </authorList>
    </citation>
    <scope>NUCLEOTIDE SEQUENCE [LARGE SCALE GENOMIC DNA]</scope>
    <source>
        <strain evidence="15 16">CGMCC 1.10076</strain>
    </source>
</reference>
<evidence type="ECO:0000259" key="13">
    <source>
        <dbReference type="Pfam" id="PF00593"/>
    </source>
</evidence>
<dbReference type="NCBIfam" id="TIGR04057">
    <property type="entry name" value="SusC_RagA_signa"/>
    <property type="match status" value="1"/>
</dbReference>
<dbReference type="Proteomes" id="UP000199580">
    <property type="component" value="Unassembled WGS sequence"/>
</dbReference>
<dbReference type="Gene3D" id="2.40.170.20">
    <property type="entry name" value="TonB-dependent receptor, beta-barrel domain"/>
    <property type="match status" value="1"/>
</dbReference>
<dbReference type="SUPFAM" id="SSF56935">
    <property type="entry name" value="Porins"/>
    <property type="match status" value="1"/>
</dbReference>
<keyword evidence="2 10" id="KW-0813">Transport</keyword>
<dbReference type="PANTHER" id="PTHR30069">
    <property type="entry name" value="TONB-DEPENDENT OUTER MEMBRANE RECEPTOR"/>
    <property type="match status" value="1"/>
</dbReference>
<dbReference type="RefSeq" id="WP_091397431.1">
    <property type="nucleotide sequence ID" value="NZ_BKAI01000007.1"/>
</dbReference>
<dbReference type="Gene3D" id="2.170.130.10">
    <property type="entry name" value="TonB-dependent receptor, plug domain"/>
    <property type="match status" value="1"/>
</dbReference>
<dbReference type="InterPro" id="IPR023997">
    <property type="entry name" value="TonB-dep_OMP_SusC/RagA_CS"/>
</dbReference>
<comment type="similarity">
    <text evidence="10 11">Belongs to the TonB-dependent receptor family.</text>
</comment>
<feature type="chain" id="PRO_5011540780" evidence="12">
    <location>
        <begin position="22"/>
        <end position="994"/>
    </location>
</feature>
<feature type="domain" description="TonB-dependent receptor-like beta-barrel" evidence="13">
    <location>
        <begin position="388"/>
        <end position="958"/>
    </location>
</feature>
<dbReference type="SUPFAM" id="SSF49464">
    <property type="entry name" value="Carboxypeptidase regulatory domain-like"/>
    <property type="match status" value="1"/>
</dbReference>
<gene>
    <name evidence="15" type="ORF">SAMN04487935_3068</name>
</gene>
<evidence type="ECO:0000313" key="16">
    <source>
        <dbReference type="Proteomes" id="UP000199580"/>
    </source>
</evidence>
<keyword evidence="6 11" id="KW-0798">TonB box</keyword>
<keyword evidence="7 10" id="KW-0472">Membrane</keyword>
<dbReference type="NCBIfam" id="TIGR04056">
    <property type="entry name" value="OMP_RagA_SusC"/>
    <property type="match status" value="1"/>
</dbReference>
<evidence type="ECO:0000259" key="14">
    <source>
        <dbReference type="Pfam" id="PF07715"/>
    </source>
</evidence>
<dbReference type="PROSITE" id="PS52016">
    <property type="entry name" value="TONB_DEPENDENT_REC_3"/>
    <property type="match status" value="1"/>
</dbReference>
<dbReference type="InterPro" id="IPR000531">
    <property type="entry name" value="Beta-barrel_TonB"/>
</dbReference>
<keyword evidence="3 10" id="KW-1134">Transmembrane beta strand</keyword>
<dbReference type="InterPro" id="IPR023996">
    <property type="entry name" value="TonB-dep_OMP_SusC/RagA"/>
</dbReference>
<dbReference type="GO" id="GO:0015344">
    <property type="term" value="F:siderophore uptake transmembrane transporter activity"/>
    <property type="evidence" value="ECO:0007669"/>
    <property type="project" value="TreeGrafter"/>
</dbReference>
<keyword evidence="5 12" id="KW-0732">Signal</keyword>
<evidence type="ECO:0000256" key="5">
    <source>
        <dbReference type="ARBA" id="ARBA00022729"/>
    </source>
</evidence>
<protein>
    <submittedName>
        <fullName evidence="15">Iron complex outermembrane recepter protein</fullName>
    </submittedName>
</protein>
<dbReference type="Pfam" id="PF07715">
    <property type="entry name" value="Plug"/>
    <property type="match status" value="1"/>
</dbReference>
<dbReference type="EMBL" id="FNEZ01000005">
    <property type="protein sequence ID" value="SDK31191.1"/>
    <property type="molecule type" value="Genomic_DNA"/>
</dbReference>
<evidence type="ECO:0000256" key="11">
    <source>
        <dbReference type="RuleBase" id="RU003357"/>
    </source>
</evidence>
<dbReference type="AlphaFoldDB" id="A0A1G9AV89"/>
<evidence type="ECO:0000313" key="15">
    <source>
        <dbReference type="EMBL" id="SDK31191.1"/>
    </source>
</evidence>
<organism evidence="15 16">
    <name type="scientific">Flavobacterium noncentrifugens</name>
    <dbReference type="NCBI Taxonomy" id="1128970"/>
    <lineage>
        <taxon>Bacteria</taxon>
        <taxon>Pseudomonadati</taxon>
        <taxon>Bacteroidota</taxon>
        <taxon>Flavobacteriia</taxon>
        <taxon>Flavobacteriales</taxon>
        <taxon>Flavobacteriaceae</taxon>
        <taxon>Flavobacterium</taxon>
    </lineage>
</organism>
<dbReference type="GO" id="GO:0044718">
    <property type="term" value="P:siderophore transmembrane transport"/>
    <property type="evidence" value="ECO:0007669"/>
    <property type="project" value="TreeGrafter"/>
</dbReference>
<sequence>MKTIYNKLLFLFLLLPFSVLAQSTLTGTVLDGTSKQPLPGVNVVVQGSATGTQTDFDGKFQLANVKKGDVVVFSYLGYTNSTITYSGQTNLSINLAEESNQLQEVVVQVGYGTVKKKDATGAVTAISSKDFNKGLNVTSESLISGRISGVNVTTGGAPGAKADIRIRGGSSLNASNDPLIVIDGLPMSNATPSGMTGILSTLNPDDIESFTVLKDASASAIYGSRAANGVIVITTKKGSKGLKVSFNSQTSISVVNKMVDVLSADEFRKFVTERGTTAQIAAMGTASTDWQKEIFRDAIATNNNISASGSLFDRVPVRLSVGNTATPGVLRNTNFERTTTSLALNPTFFDNHLKIDISGNIAFGKNQFQDEGAVIGSAIAFDPTQSVYDSSSRYGGYFEWLEANGDVALLPAKNPVARLNQNDRRATSTRKWGNIRLDYQLPFFEALRAVVEGGIDKINSSGFETNSTTSINGYQPIAFSAASASKPWEDLGDYSSYTDDRQNKNLNAYLNYVKDFGKFRVDVTGGYNYQLFQREGFSSGATIRPNPQSDVTTDPDINLQSYFGRVNLGYNSKYLLTVNYRRDGTSRFSEENRWGNFAGGALAWNISEESFLKGNKTISALKLRVGYGETGQQDISAQYDYLRRVTLGGPSSNYIFGPYSYRVARTEGYNQNIKWEELKETNVGVDYGFLNNRITGSINYFDKKSSDLLADIAYPDGANLRNSGFANIGSLETKGVEFSINSDVIKTENLNWNVAFNTTYIDQKITDLGITVPGFTGYETGDNISGGSGNKIKINTVDYAPSAFYVYEQVYDQNHRPIQGVYVDRNGDGVINVDDKYRYKKPAADYTFGLFSTLNYKQLDFTMSWRASLGNYVYDNVSSDHGYANAALTRQNDLANITTDYFNTGFTFQDNGTSSYLSDYYVKNASFIKLDNVTLGYTLNKSLLKSVSLRFSAGVQNVLTITKYDGIDPERFSGVDGSIYPRARTYIFGVNANF</sequence>
<comment type="subcellular location">
    <subcellularLocation>
        <location evidence="1 10">Cell outer membrane</location>
        <topology evidence="1 10">Multi-pass membrane protein</topology>
    </subcellularLocation>
</comment>
<dbReference type="InterPro" id="IPR008969">
    <property type="entry name" value="CarboxyPept-like_regulatory"/>
</dbReference>
<feature type="signal peptide" evidence="12">
    <location>
        <begin position="1"/>
        <end position="21"/>
    </location>
</feature>
<keyword evidence="16" id="KW-1185">Reference proteome</keyword>
<evidence type="ECO:0000256" key="2">
    <source>
        <dbReference type="ARBA" id="ARBA00022448"/>
    </source>
</evidence>
<dbReference type="Pfam" id="PF00593">
    <property type="entry name" value="TonB_dep_Rec_b-barrel"/>
    <property type="match status" value="1"/>
</dbReference>
<evidence type="ECO:0000256" key="12">
    <source>
        <dbReference type="SAM" id="SignalP"/>
    </source>
</evidence>
<dbReference type="InterPro" id="IPR036942">
    <property type="entry name" value="Beta-barrel_TonB_sf"/>
</dbReference>
<evidence type="ECO:0000256" key="6">
    <source>
        <dbReference type="ARBA" id="ARBA00023077"/>
    </source>
</evidence>
<dbReference type="GO" id="GO:0009279">
    <property type="term" value="C:cell outer membrane"/>
    <property type="evidence" value="ECO:0007669"/>
    <property type="project" value="UniProtKB-SubCell"/>
</dbReference>
<proteinExistence type="inferred from homology"/>
<dbReference type="InterPro" id="IPR037066">
    <property type="entry name" value="Plug_dom_sf"/>
</dbReference>
<dbReference type="Pfam" id="PF13715">
    <property type="entry name" value="CarbopepD_reg_2"/>
    <property type="match status" value="1"/>
</dbReference>
<evidence type="ECO:0000256" key="3">
    <source>
        <dbReference type="ARBA" id="ARBA00022452"/>
    </source>
</evidence>
<keyword evidence="8" id="KW-0675">Receptor</keyword>
<dbReference type="InterPro" id="IPR012910">
    <property type="entry name" value="Plug_dom"/>
</dbReference>
<evidence type="ECO:0000256" key="7">
    <source>
        <dbReference type="ARBA" id="ARBA00023136"/>
    </source>
</evidence>
<name>A0A1G9AV89_9FLAO</name>
<dbReference type="STRING" id="1128970.SAMN04487935_3068"/>
<evidence type="ECO:0000256" key="10">
    <source>
        <dbReference type="PROSITE-ProRule" id="PRU01360"/>
    </source>
</evidence>
<evidence type="ECO:0000256" key="4">
    <source>
        <dbReference type="ARBA" id="ARBA00022692"/>
    </source>
</evidence>
<dbReference type="Gene3D" id="2.60.40.1120">
    <property type="entry name" value="Carboxypeptidase-like, regulatory domain"/>
    <property type="match status" value="1"/>
</dbReference>
<dbReference type="OrthoDB" id="9768177at2"/>
<keyword evidence="9 10" id="KW-0998">Cell outer membrane</keyword>
<dbReference type="PANTHER" id="PTHR30069:SF29">
    <property type="entry name" value="HEMOGLOBIN AND HEMOGLOBIN-HAPTOGLOBIN-BINDING PROTEIN 1-RELATED"/>
    <property type="match status" value="1"/>
</dbReference>
<accession>A0A1G9AV89</accession>
<evidence type="ECO:0000256" key="1">
    <source>
        <dbReference type="ARBA" id="ARBA00004571"/>
    </source>
</evidence>
<feature type="domain" description="TonB-dependent receptor plug" evidence="14">
    <location>
        <begin position="115"/>
        <end position="230"/>
    </location>
</feature>
<evidence type="ECO:0000256" key="8">
    <source>
        <dbReference type="ARBA" id="ARBA00023170"/>
    </source>
</evidence>
<evidence type="ECO:0000256" key="9">
    <source>
        <dbReference type="ARBA" id="ARBA00023237"/>
    </source>
</evidence>
<keyword evidence="4 10" id="KW-0812">Transmembrane</keyword>
<dbReference type="InterPro" id="IPR039426">
    <property type="entry name" value="TonB-dep_rcpt-like"/>
</dbReference>